<dbReference type="InterPro" id="IPR027417">
    <property type="entry name" value="P-loop_NTPase"/>
</dbReference>
<dbReference type="EMBL" id="GEBQ01022132">
    <property type="protein sequence ID" value="JAT17845.1"/>
    <property type="molecule type" value="Transcribed_RNA"/>
</dbReference>
<dbReference type="AlphaFoldDB" id="A0A1B6L2H2"/>
<dbReference type="Gene3D" id="3.40.50.300">
    <property type="entry name" value="P-loop containing nucleotide triphosphate hydrolases"/>
    <property type="match status" value="1"/>
</dbReference>
<accession>A0A1B6L2H2</accession>
<name>A0A1B6L2H2_9HEMI</name>
<feature type="non-terminal residue" evidence="1">
    <location>
        <position position="1"/>
    </location>
</feature>
<evidence type="ECO:0000313" key="1">
    <source>
        <dbReference type="EMBL" id="JAT17845.1"/>
    </source>
</evidence>
<gene>
    <name evidence="1" type="ORF">g.53790</name>
</gene>
<feature type="non-terminal residue" evidence="1">
    <location>
        <position position="183"/>
    </location>
</feature>
<sequence>DIRFPAGCCYPREPVWVAFNPQGDYMPTSARLRLSYFLQNTCNREAEKQYPCVYSLIDLFFSNQEDILAVVNEKGPSPCLLDPSIPLFKESSSVEDLASDEDTEDMSIKNHNELEKAMKNVIRDDDELMKQFQRKQSSPRYKTLVEKRKELPAYNMLDSILNALDASQVVVVSGATGCGKSTQ</sequence>
<protein>
    <submittedName>
        <fullName evidence="1">Uncharacterized protein</fullName>
    </submittedName>
</protein>
<proteinExistence type="predicted"/>
<reference evidence="1" key="1">
    <citation type="submission" date="2015-11" db="EMBL/GenBank/DDBJ databases">
        <title>De novo transcriptome assembly of four potential Pierce s Disease insect vectors from Arizona vineyards.</title>
        <authorList>
            <person name="Tassone E.E."/>
        </authorList>
    </citation>
    <scope>NUCLEOTIDE SEQUENCE</scope>
</reference>
<organism evidence="1">
    <name type="scientific">Graphocephala atropunctata</name>
    <dbReference type="NCBI Taxonomy" id="36148"/>
    <lineage>
        <taxon>Eukaryota</taxon>
        <taxon>Metazoa</taxon>
        <taxon>Ecdysozoa</taxon>
        <taxon>Arthropoda</taxon>
        <taxon>Hexapoda</taxon>
        <taxon>Insecta</taxon>
        <taxon>Pterygota</taxon>
        <taxon>Neoptera</taxon>
        <taxon>Paraneoptera</taxon>
        <taxon>Hemiptera</taxon>
        <taxon>Auchenorrhyncha</taxon>
        <taxon>Membracoidea</taxon>
        <taxon>Cicadellidae</taxon>
        <taxon>Cicadellinae</taxon>
        <taxon>Cicadellini</taxon>
        <taxon>Graphocephala</taxon>
    </lineage>
</organism>